<dbReference type="AlphaFoldDB" id="F5YIB6"/>
<proteinExistence type="predicted"/>
<feature type="region of interest" description="Disordered" evidence="1">
    <location>
        <begin position="44"/>
        <end position="68"/>
    </location>
</feature>
<keyword evidence="3" id="KW-1185">Reference proteome</keyword>
<evidence type="ECO:0000313" key="3">
    <source>
        <dbReference type="Proteomes" id="UP000009223"/>
    </source>
</evidence>
<reference evidence="2 3" key="2">
    <citation type="journal article" date="2011" name="ISME J.">
        <title>RNA-seq reveals cooperative metabolic interactions between two termite-gut spirochete species in co-culture.</title>
        <authorList>
            <person name="Rosenthal A.Z."/>
            <person name="Matson E.G."/>
            <person name="Eldar A."/>
            <person name="Leadbetter J.R."/>
        </authorList>
    </citation>
    <scope>NUCLEOTIDE SEQUENCE [LARGE SCALE GENOMIC DNA]</scope>
    <source>
        <strain evidence="3">ATCC BAA-887 / DSM 12427 / ZAS-2</strain>
    </source>
</reference>
<dbReference type="HOGENOM" id="CLU_2792810_0_0_12"/>
<organism evidence="2 3">
    <name type="scientific">Treponema primitia (strain ATCC BAA-887 / DSM 12427 / ZAS-2)</name>
    <dbReference type="NCBI Taxonomy" id="545694"/>
    <lineage>
        <taxon>Bacteria</taxon>
        <taxon>Pseudomonadati</taxon>
        <taxon>Spirochaetota</taxon>
        <taxon>Spirochaetia</taxon>
        <taxon>Spirochaetales</taxon>
        <taxon>Treponemataceae</taxon>
        <taxon>Treponema</taxon>
    </lineage>
</organism>
<name>F5YIB6_TREPZ</name>
<dbReference type="eggNOG" id="ENOG50329AM">
    <property type="taxonomic scope" value="Bacteria"/>
</dbReference>
<sequence length="68" mass="7579">MRKYKSAIFKHLHGEMTDLFNQGKVTAAEMREFEQDCFKESADAPQVLAAPQPAMSAAGPRPRGRSIK</sequence>
<evidence type="ECO:0000256" key="1">
    <source>
        <dbReference type="SAM" id="MobiDB-lite"/>
    </source>
</evidence>
<reference evidence="3" key="1">
    <citation type="submission" date="2009-12" db="EMBL/GenBank/DDBJ databases">
        <title>Complete sequence of Treponema primitia strain ZAS-2.</title>
        <authorList>
            <person name="Tetu S.G."/>
            <person name="Matson E."/>
            <person name="Ren Q."/>
            <person name="Seshadri R."/>
            <person name="Elbourne L."/>
            <person name="Hassan K.A."/>
            <person name="Durkin A."/>
            <person name="Radune D."/>
            <person name="Mohamoud Y."/>
            <person name="Shay R."/>
            <person name="Jin S."/>
            <person name="Zhang X."/>
            <person name="Lucey K."/>
            <person name="Ballor N.R."/>
            <person name="Ottesen E."/>
            <person name="Rosenthal R."/>
            <person name="Allen A."/>
            <person name="Leadbetter J.R."/>
            <person name="Paulsen I.T."/>
        </authorList>
    </citation>
    <scope>NUCLEOTIDE SEQUENCE [LARGE SCALE GENOMIC DNA]</scope>
    <source>
        <strain evidence="3">ATCC BAA-887 / DSM 12427 / ZAS-2</strain>
    </source>
</reference>
<gene>
    <name evidence="2" type="ordered locus">TREPR_3559</name>
</gene>
<protein>
    <submittedName>
        <fullName evidence="2">Putative helix-turn-helix protein</fullName>
    </submittedName>
</protein>
<accession>F5YIB6</accession>
<dbReference type="Proteomes" id="UP000009223">
    <property type="component" value="Chromosome"/>
</dbReference>
<dbReference type="KEGG" id="tpi:TREPR_3559"/>
<dbReference type="RefSeq" id="WP_015706739.1">
    <property type="nucleotide sequence ID" value="NC_015578.1"/>
</dbReference>
<dbReference type="OrthoDB" id="9799384at2"/>
<dbReference type="EMBL" id="CP001843">
    <property type="protein sequence ID" value="AEF84444.1"/>
    <property type="molecule type" value="Genomic_DNA"/>
</dbReference>
<evidence type="ECO:0000313" key="2">
    <source>
        <dbReference type="EMBL" id="AEF84444.1"/>
    </source>
</evidence>